<name>F0WF82_9STRA</name>
<organism evidence="2">
    <name type="scientific">Albugo laibachii Nc14</name>
    <dbReference type="NCBI Taxonomy" id="890382"/>
    <lineage>
        <taxon>Eukaryota</taxon>
        <taxon>Sar</taxon>
        <taxon>Stramenopiles</taxon>
        <taxon>Oomycota</taxon>
        <taxon>Peronosporomycetes</taxon>
        <taxon>Albuginales</taxon>
        <taxon>Albuginaceae</taxon>
        <taxon>Albugo</taxon>
    </lineage>
</organism>
<reference evidence="2" key="2">
    <citation type="submission" date="2011-02" db="EMBL/GenBank/DDBJ databases">
        <authorList>
            <person name="MacLean D."/>
        </authorList>
    </citation>
    <scope>NUCLEOTIDE SEQUENCE</scope>
</reference>
<dbReference type="AlphaFoldDB" id="F0WF82"/>
<evidence type="ECO:0000256" key="1">
    <source>
        <dbReference type="SAM" id="MobiDB-lite"/>
    </source>
</evidence>
<sequence length="123" mass="14523">MSNLTERDCRYLSDYVSSFRHVVTKVREMSELDPIMYFLRGVTGRTWEEIPDRRSTTLSDAITVALGFDRSHLPMYSRKPSHDRPRYRSYENSRRYRSKNSPDPMDISNAQILSGDECHRRNS</sequence>
<gene>
    <name evidence="2" type="primary">AlNc14C80G5274</name>
    <name evidence="2" type="ORF">ALNC14_060070</name>
</gene>
<proteinExistence type="predicted"/>
<feature type="region of interest" description="Disordered" evidence="1">
    <location>
        <begin position="75"/>
        <end position="123"/>
    </location>
</feature>
<feature type="compositionally biased region" description="Basic and acidic residues" evidence="1">
    <location>
        <begin position="80"/>
        <end position="94"/>
    </location>
</feature>
<accession>F0WF82</accession>
<evidence type="ECO:0000313" key="2">
    <source>
        <dbReference type="EMBL" id="CCA19864.1"/>
    </source>
</evidence>
<reference evidence="2" key="1">
    <citation type="journal article" date="2011" name="PLoS Biol.">
        <title>Gene gain and loss during evolution of obligate parasitism in the white rust pathogen of Arabidopsis thaliana.</title>
        <authorList>
            <person name="Kemen E."/>
            <person name="Gardiner A."/>
            <person name="Schultz-Larsen T."/>
            <person name="Kemen A.C."/>
            <person name="Balmuth A.L."/>
            <person name="Robert-Seilaniantz A."/>
            <person name="Bailey K."/>
            <person name="Holub E."/>
            <person name="Studholme D.J."/>
            <person name="Maclean D."/>
            <person name="Jones J.D."/>
        </authorList>
    </citation>
    <scope>NUCLEOTIDE SEQUENCE</scope>
</reference>
<dbReference type="HOGENOM" id="CLU_2019487_0_0_1"/>
<dbReference type="EMBL" id="FR824125">
    <property type="protein sequence ID" value="CCA19864.1"/>
    <property type="molecule type" value="Genomic_DNA"/>
</dbReference>
<protein>
    <submittedName>
        <fullName evidence="2">AlNc14C80G5274 protein</fullName>
    </submittedName>
</protein>